<dbReference type="GO" id="GO:0071949">
    <property type="term" value="F:FAD binding"/>
    <property type="evidence" value="ECO:0007669"/>
    <property type="project" value="InterPro"/>
</dbReference>
<dbReference type="Gene3D" id="3.30.465.10">
    <property type="match status" value="1"/>
</dbReference>
<evidence type="ECO:0000256" key="18">
    <source>
        <dbReference type="ARBA" id="ARBA00048914"/>
    </source>
</evidence>
<evidence type="ECO:0000256" key="12">
    <source>
        <dbReference type="ARBA" id="ARBA00022960"/>
    </source>
</evidence>
<evidence type="ECO:0000256" key="4">
    <source>
        <dbReference type="ARBA" id="ARBA00004752"/>
    </source>
</evidence>
<dbReference type="NCBIfam" id="TIGR00179">
    <property type="entry name" value="murB"/>
    <property type="match status" value="1"/>
</dbReference>
<feature type="active site" description="Proton donor" evidence="19">
    <location>
        <position position="229"/>
    </location>
</feature>
<keyword evidence="15 19" id="KW-0131">Cell cycle</keyword>
<evidence type="ECO:0000256" key="2">
    <source>
        <dbReference type="ARBA" id="ARBA00003921"/>
    </source>
</evidence>
<evidence type="ECO:0000256" key="20">
    <source>
        <dbReference type="SAM" id="MobiDB-lite"/>
    </source>
</evidence>
<dbReference type="GO" id="GO:0008762">
    <property type="term" value="F:UDP-N-acetylmuramate dehydrogenase activity"/>
    <property type="evidence" value="ECO:0007669"/>
    <property type="project" value="UniProtKB-UniRule"/>
</dbReference>
<dbReference type="InterPro" id="IPR016166">
    <property type="entry name" value="FAD-bd_PCMH"/>
</dbReference>
<keyword evidence="9 19" id="KW-0285">Flavoprotein</keyword>
<feature type="region of interest" description="Disordered" evidence="20">
    <location>
        <begin position="213"/>
        <end position="233"/>
    </location>
</feature>
<dbReference type="Gene3D" id="3.90.78.10">
    <property type="entry name" value="UDP-N-acetylenolpyruvoylglucosamine reductase, C-terminal domain"/>
    <property type="match status" value="1"/>
</dbReference>
<dbReference type="GO" id="GO:0008360">
    <property type="term" value="P:regulation of cell shape"/>
    <property type="evidence" value="ECO:0007669"/>
    <property type="project" value="UniProtKB-KW"/>
</dbReference>
<comment type="function">
    <text evidence="2 19">Cell wall formation.</text>
</comment>
<comment type="catalytic activity">
    <reaction evidence="18 19">
        <text>UDP-N-acetyl-alpha-D-muramate + NADP(+) = UDP-N-acetyl-3-O-(1-carboxyvinyl)-alpha-D-glucosamine + NADPH + H(+)</text>
        <dbReference type="Rhea" id="RHEA:12248"/>
        <dbReference type="ChEBI" id="CHEBI:15378"/>
        <dbReference type="ChEBI" id="CHEBI:57783"/>
        <dbReference type="ChEBI" id="CHEBI:58349"/>
        <dbReference type="ChEBI" id="CHEBI:68483"/>
        <dbReference type="ChEBI" id="CHEBI:70757"/>
        <dbReference type="EC" id="1.3.1.98"/>
    </reaction>
</comment>
<protein>
    <recommendedName>
        <fullName evidence="6 19">UDP-N-acetylenolpyruvoylglucosamine reductase</fullName>
        <ecNumber evidence="5 19">1.3.1.98</ecNumber>
    </recommendedName>
    <alternativeName>
        <fullName evidence="17 19">UDP-N-acetylmuramate dehydrogenase</fullName>
    </alternativeName>
</protein>
<keyword evidence="23" id="KW-1185">Reference proteome</keyword>
<accession>A0A918RYD8</accession>
<dbReference type="GO" id="GO:0051301">
    <property type="term" value="P:cell division"/>
    <property type="evidence" value="ECO:0007669"/>
    <property type="project" value="UniProtKB-KW"/>
</dbReference>
<sequence length="325" mass="35448">MSFDDLIPRLGDWVSEVRGRLVPNQLLSEVTWFRVGGPAQLFFMPADEEDLAYFLKNLPEDIRVTTIGLGSNLLIRDGGLDGVVIRLAGKAFGSIEVLDGHRLRVGTALPDVKVATAAAEAGIDGLTFYRGIPGGIGGALYMNAGCYGTETRERVVELRGVTRQGDIITLTNADMDYRYRKSNGPRGVVFTSALYQGVAGDKDEIRARMREITEKRESSQPTRAKTGGSTFKNPEGHSSWKLIDAAGCRGLQVGDAQMSELHANFLLNLGAATAHDIETLGETVRNRVRATHGIDLQWEIRRMGHFAAGKEVREFLDGDVFVGPV</sequence>
<dbReference type="EC" id="1.3.1.98" evidence="5 19"/>
<evidence type="ECO:0000256" key="5">
    <source>
        <dbReference type="ARBA" id="ARBA00012518"/>
    </source>
</evidence>
<keyword evidence="11 19" id="KW-0521">NADP</keyword>
<keyword evidence="8 19" id="KW-0132">Cell division</keyword>
<dbReference type="HAMAP" id="MF_00037">
    <property type="entry name" value="MurB"/>
    <property type="match status" value="1"/>
</dbReference>
<dbReference type="Gene3D" id="3.30.43.10">
    <property type="entry name" value="Uridine Diphospho-n-acetylenolpyruvylglucosamine Reductase, domain 2"/>
    <property type="match status" value="1"/>
</dbReference>
<dbReference type="AlphaFoldDB" id="A0A918RYD8"/>
<dbReference type="GO" id="GO:0009252">
    <property type="term" value="P:peptidoglycan biosynthetic process"/>
    <property type="evidence" value="ECO:0007669"/>
    <property type="project" value="UniProtKB-UniRule"/>
</dbReference>
<evidence type="ECO:0000256" key="8">
    <source>
        <dbReference type="ARBA" id="ARBA00022618"/>
    </source>
</evidence>
<feature type="compositionally biased region" description="Polar residues" evidence="20">
    <location>
        <begin position="219"/>
        <end position="232"/>
    </location>
</feature>
<comment type="pathway">
    <text evidence="4 19">Cell wall biogenesis; peptidoglycan biosynthesis.</text>
</comment>
<comment type="similarity">
    <text evidence="19">Belongs to the MurB family.</text>
</comment>
<keyword evidence="16 19" id="KW-0961">Cell wall biogenesis/degradation</keyword>
<organism evidence="22 23">
    <name type="scientific">Devosia pacifica</name>
    <dbReference type="NCBI Taxonomy" id="1335967"/>
    <lineage>
        <taxon>Bacteria</taxon>
        <taxon>Pseudomonadati</taxon>
        <taxon>Pseudomonadota</taxon>
        <taxon>Alphaproteobacteria</taxon>
        <taxon>Hyphomicrobiales</taxon>
        <taxon>Devosiaceae</taxon>
        <taxon>Devosia</taxon>
    </lineage>
</organism>
<evidence type="ECO:0000256" key="7">
    <source>
        <dbReference type="ARBA" id="ARBA00022490"/>
    </source>
</evidence>
<evidence type="ECO:0000256" key="10">
    <source>
        <dbReference type="ARBA" id="ARBA00022827"/>
    </source>
</evidence>
<evidence type="ECO:0000256" key="3">
    <source>
        <dbReference type="ARBA" id="ARBA00004496"/>
    </source>
</evidence>
<feature type="domain" description="FAD-binding PCMH-type" evidence="21">
    <location>
        <begin position="34"/>
        <end position="215"/>
    </location>
</feature>
<evidence type="ECO:0000256" key="14">
    <source>
        <dbReference type="ARBA" id="ARBA00023002"/>
    </source>
</evidence>
<feature type="active site" evidence="19">
    <location>
        <position position="299"/>
    </location>
</feature>
<comment type="cofactor">
    <cofactor evidence="1 19">
        <name>FAD</name>
        <dbReference type="ChEBI" id="CHEBI:57692"/>
    </cofactor>
</comment>
<name>A0A918RYD8_9HYPH</name>
<dbReference type="GO" id="GO:0071555">
    <property type="term" value="P:cell wall organization"/>
    <property type="evidence" value="ECO:0007669"/>
    <property type="project" value="UniProtKB-KW"/>
</dbReference>
<dbReference type="InterPro" id="IPR016169">
    <property type="entry name" value="FAD-bd_PCMH_sub2"/>
</dbReference>
<dbReference type="SUPFAM" id="SSF56194">
    <property type="entry name" value="Uridine diphospho-N-Acetylenolpyruvylglucosamine reductase, MurB, C-terminal domain"/>
    <property type="match status" value="1"/>
</dbReference>
<dbReference type="PROSITE" id="PS51387">
    <property type="entry name" value="FAD_PCMH"/>
    <property type="match status" value="1"/>
</dbReference>
<dbReference type="Pfam" id="PF01565">
    <property type="entry name" value="FAD_binding_4"/>
    <property type="match status" value="1"/>
</dbReference>
<dbReference type="InterPro" id="IPR003170">
    <property type="entry name" value="MurB"/>
</dbReference>
<dbReference type="PANTHER" id="PTHR21071">
    <property type="entry name" value="UDP-N-ACETYLENOLPYRUVOYLGLUCOSAMINE REDUCTASE"/>
    <property type="match status" value="1"/>
</dbReference>
<dbReference type="InterPro" id="IPR016167">
    <property type="entry name" value="FAD-bd_PCMH_sub1"/>
</dbReference>
<keyword evidence="7 19" id="KW-0963">Cytoplasm</keyword>
<keyword evidence="12 19" id="KW-0133">Cell shape</keyword>
<evidence type="ECO:0000256" key="6">
    <source>
        <dbReference type="ARBA" id="ARBA00015188"/>
    </source>
</evidence>
<gene>
    <name evidence="19 22" type="primary">murB</name>
    <name evidence="22" type="ORF">GCM10007989_08400</name>
</gene>
<dbReference type="InterPro" id="IPR006094">
    <property type="entry name" value="Oxid_FAD_bind_N"/>
</dbReference>
<feature type="active site" evidence="19">
    <location>
        <position position="180"/>
    </location>
</feature>
<evidence type="ECO:0000256" key="19">
    <source>
        <dbReference type="HAMAP-Rule" id="MF_00037"/>
    </source>
</evidence>
<dbReference type="NCBIfam" id="NF010480">
    <property type="entry name" value="PRK13905.1"/>
    <property type="match status" value="1"/>
</dbReference>
<dbReference type="PANTHER" id="PTHR21071:SF4">
    <property type="entry name" value="UDP-N-ACETYLENOLPYRUVOYLGLUCOSAMINE REDUCTASE"/>
    <property type="match status" value="1"/>
</dbReference>
<dbReference type="RefSeq" id="WP_189423689.1">
    <property type="nucleotide sequence ID" value="NZ_BMZE01000001.1"/>
</dbReference>
<comment type="caution">
    <text evidence="22">The sequence shown here is derived from an EMBL/GenBank/DDBJ whole genome shotgun (WGS) entry which is preliminary data.</text>
</comment>
<evidence type="ECO:0000256" key="11">
    <source>
        <dbReference type="ARBA" id="ARBA00022857"/>
    </source>
</evidence>
<dbReference type="EMBL" id="BMZE01000001">
    <property type="protein sequence ID" value="GHA15866.1"/>
    <property type="molecule type" value="Genomic_DNA"/>
</dbReference>
<evidence type="ECO:0000256" key="9">
    <source>
        <dbReference type="ARBA" id="ARBA00022630"/>
    </source>
</evidence>
<keyword evidence="14 19" id="KW-0560">Oxidoreductase</keyword>
<keyword evidence="13 19" id="KW-0573">Peptidoglycan synthesis</keyword>
<reference evidence="22" key="1">
    <citation type="journal article" date="2014" name="Int. J. Syst. Evol. Microbiol.">
        <title>Complete genome sequence of Corynebacterium casei LMG S-19264T (=DSM 44701T), isolated from a smear-ripened cheese.</title>
        <authorList>
            <consortium name="US DOE Joint Genome Institute (JGI-PGF)"/>
            <person name="Walter F."/>
            <person name="Albersmeier A."/>
            <person name="Kalinowski J."/>
            <person name="Ruckert C."/>
        </authorList>
    </citation>
    <scope>NUCLEOTIDE SEQUENCE</scope>
    <source>
        <strain evidence="22">KCTC 32437</strain>
    </source>
</reference>
<evidence type="ECO:0000313" key="23">
    <source>
        <dbReference type="Proteomes" id="UP000646579"/>
    </source>
</evidence>
<evidence type="ECO:0000256" key="17">
    <source>
        <dbReference type="ARBA" id="ARBA00031026"/>
    </source>
</evidence>
<dbReference type="InterPro" id="IPR036318">
    <property type="entry name" value="FAD-bd_PCMH-like_sf"/>
</dbReference>
<dbReference type="GO" id="GO:0005829">
    <property type="term" value="C:cytosol"/>
    <property type="evidence" value="ECO:0007669"/>
    <property type="project" value="TreeGrafter"/>
</dbReference>
<evidence type="ECO:0000256" key="15">
    <source>
        <dbReference type="ARBA" id="ARBA00023306"/>
    </source>
</evidence>
<dbReference type="InterPro" id="IPR036635">
    <property type="entry name" value="MurB_C_sf"/>
</dbReference>
<dbReference type="Proteomes" id="UP000646579">
    <property type="component" value="Unassembled WGS sequence"/>
</dbReference>
<evidence type="ECO:0000259" key="21">
    <source>
        <dbReference type="PROSITE" id="PS51387"/>
    </source>
</evidence>
<evidence type="ECO:0000256" key="13">
    <source>
        <dbReference type="ARBA" id="ARBA00022984"/>
    </source>
</evidence>
<reference evidence="22" key="2">
    <citation type="submission" date="2020-09" db="EMBL/GenBank/DDBJ databases">
        <authorList>
            <person name="Sun Q."/>
            <person name="Kim S."/>
        </authorList>
    </citation>
    <scope>NUCLEOTIDE SEQUENCE</scope>
    <source>
        <strain evidence="22">KCTC 32437</strain>
    </source>
</reference>
<comment type="subcellular location">
    <subcellularLocation>
        <location evidence="3 19">Cytoplasm</location>
    </subcellularLocation>
</comment>
<dbReference type="SUPFAM" id="SSF56176">
    <property type="entry name" value="FAD-binding/transporter-associated domain-like"/>
    <property type="match status" value="1"/>
</dbReference>
<evidence type="ECO:0000256" key="16">
    <source>
        <dbReference type="ARBA" id="ARBA00023316"/>
    </source>
</evidence>
<proteinExistence type="inferred from homology"/>
<dbReference type="Pfam" id="PF02873">
    <property type="entry name" value="MurB_C"/>
    <property type="match status" value="1"/>
</dbReference>
<keyword evidence="10 19" id="KW-0274">FAD</keyword>
<evidence type="ECO:0000256" key="1">
    <source>
        <dbReference type="ARBA" id="ARBA00001974"/>
    </source>
</evidence>
<evidence type="ECO:0000313" key="22">
    <source>
        <dbReference type="EMBL" id="GHA15866.1"/>
    </source>
</evidence>
<dbReference type="InterPro" id="IPR011601">
    <property type="entry name" value="MurB_C"/>
</dbReference>